<dbReference type="InterPro" id="IPR000182">
    <property type="entry name" value="GNAT_dom"/>
</dbReference>
<dbReference type="Gene3D" id="3.40.630.30">
    <property type="match status" value="1"/>
</dbReference>
<gene>
    <name evidence="2" type="ORF">BC739_005842</name>
</gene>
<dbReference type="Proteomes" id="UP000517916">
    <property type="component" value="Unassembled WGS sequence"/>
</dbReference>
<dbReference type="CDD" id="cd04301">
    <property type="entry name" value="NAT_SF"/>
    <property type="match status" value="1"/>
</dbReference>
<proteinExistence type="predicted"/>
<accession>A0ABR6BP20</accession>
<dbReference type="PANTHER" id="PTHR43441:SF10">
    <property type="entry name" value="ACETYLTRANSFERASE"/>
    <property type="match status" value="1"/>
</dbReference>
<protein>
    <submittedName>
        <fullName evidence="2">RimJ/RimL family protein N-acetyltransferase</fullName>
    </submittedName>
</protein>
<dbReference type="PROSITE" id="PS51186">
    <property type="entry name" value="GNAT"/>
    <property type="match status" value="1"/>
</dbReference>
<evidence type="ECO:0000259" key="1">
    <source>
        <dbReference type="PROSITE" id="PS51186"/>
    </source>
</evidence>
<organism evidence="2 3">
    <name type="scientific">Kutzneria viridogrisea</name>
    <dbReference type="NCBI Taxonomy" id="47990"/>
    <lineage>
        <taxon>Bacteria</taxon>
        <taxon>Bacillati</taxon>
        <taxon>Actinomycetota</taxon>
        <taxon>Actinomycetes</taxon>
        <taxon>Pseudonocardiales</taxon>
        <taxon>Pseudonocardiaceae</taxon>
        <taxon>Kutzneria</taxon>
    </lineage>
</organism>
<sequence length="179" mass="19086">MRDLRAIGPYPGELVVLRPWLLADLDAVRQAAEDPYIPQITTVPAVFSAEAGAAWLHRQWDKARAGRGCPLAVVDRAGGRAVGMAILDQIDWARGTASVGYWLVPAARGRGLVKAAVAVLLHVAGELGLRQVWAQVEPGNTASLAVCRALGFTEEGLTPGGFQGRDVLRLSRSTGLDNR</sequence>
<dbReference type="Pfam" id="PF13302">
    <property type="entry name" value="Acetyltransf_3"/>
    <property type="match status" value="1"/>
</dbReference>
<dbReference type="InterPro" id="IPR051908">
    <property type="entry name" value="Ribosomal_N-acetyltransferase"/>
</dbReference>
<reference evidence="2 3" key="1">
    <citation type="submission" date="2020-08" db="EMBL/GenBank/DDBJ databases">
        <title>Genomic Encyclopedia of Archaeal and Bacterial Type Strains, Phase II (KMG-II): from individual species to whole genera.</title>
        <authorList>
            <person name="Goeker M."/>
        </authorList>
    </citation>
    <scope>NUCLEOTIDE SEQUENCE [LARGE SCALE GENOMIC DNA]</scope>
    <source>
        <strain evidence="2 3">DSM 43850</strain>
    </source>
</reference>
<dbReference type="RefSeq" id="WP_025356311.1">
    <property type="nucleotide sequence ID" value="NZ_BAAABQ010000032.1"/>
</dbReference>
<keyword evidence="3" id="KW-1185">Reference proteome</keyword>
<evidence type="ECO:0000313" key="2">
    <source>
        <dbReference type="EMBL" id="MBA8928625.1"/>
    </source>
</evidence>
<name>A0ABR6BP20_9PSEU</name>
<feature type="domain" description="N-acetyltransferase" evidence="1">
    <location>
        <begin position="15"/>
        <end position="175"/>
    </location>
</feature>
<comment type="caution">
    <text evidence="2">The sequence shown here is derived from an EMBL/GenBank/DDBJ whole genome shotgun (WGS) entry which is preliminary data.</text>
</comment>
<dbReference type="SUPFAM" id="SSF55729">
    <property type="entry name" value="Acyl-CoA N-acyltransferases (Nat)"/>
    <property type="match status" value="1"/>
</dbReference>
<dbReference type="InterPro" id="IPR016181">
    <property type="entry name" value="Acyl_CoA_acyltransferase"/>
</dbReference>
<dbReference type="EMBL" id="JACJID010000004">
    <property type="protein sequence ID" value="MBA8928625.1"/>
    <property type="molecule type" value="Genomic_DNA"/>
</dbReference>
<evidence type="ECO:0000313" key="3">
    <source>
        <dbReference type="Proteomes" id="UP000517916"/>
    </source>
</evidence>
<dbReference type="PANTHER" id="PTHR43441">
    <property type="entry name" value="RIBOSOMAL-PROTEIN-SERINE ACETYLTRANSFERASE"/>
    <property type="match status" value="1"/>
</dbReference>